<dbReference type="SUPFAM" id="SSF48452">
    <property type="entry name" value="TPR-like"/>
    <property type="match status" value="1"/>
</dbReference>
<reference evidence="4" key="1">
    <citation type="journal article" date="2019" name="Emerg. Microbes Infect.">
        <title>Comprehensive subspecies identification of 175 nontuberculous mycobacteria species based on 7547 genomic profiles.</title>
        <authorList>
            <person name="Matsumoto Y."/>
            <person name="Kinjo T."/>
            <person name="Motooka D."/>
            <person name="Nabeya D."/>
            <person name="Jung N."/>
            <person name="Uechi K."/>
            <person name="Horii T."/>
            <person name="Iida T."/>
            <person name="Fujita J."/>
            <person name="Nakamura S."/>
        </authorList>
    </citation>
    <scope>NUCLEOTIDE SEQUENCE [LARGE SCALE GENOMIC DNA]</scope>
    <source>
        <strain evidence="4">JCM 13671</strain>
    </source>
</reference>
<dbReference type="InterPro" id="IPR036388">
    <property type="entry name" value="WH-like_DNA-bd_sf"/>
</dbReference>
<dbReference type="GO" id="GO:0004016">
    <property type="term" value="F:adenylate cyclase activity"/>
    <property type="evidence" value="ECO:0007669"/>
    <property type="project" value="TreeGrafter"/>
</dbReference>
<dbReference type="InterPro" id="IPR011990">
    <property type="entry name" value="TPR-like_helical_dom_sf"/>
</dbReference>
<dbReference type="PROSITE" id="PS50043">
    <property type="entry name" value="HTH_LUXR_2"/>
    <property type="match status" value="1"/>
</dbReference>
<dbReference type="InterPro" id="IPR000792">
    <property type="entry name" value="Tscrpt_reg_LuxR_C"/>
</dbReference>
<accession>A0A7I7XX36</accession>
<dbReference type="SUPFAM" id="SSF46894">
    <property type="entry name" value="C-terminal effector domain of the bipartite response regulators"/>
    <property type="match status" value="1"/>
</dbReference>
<dbReference type="AlphaFoldDB" id="A0A7I7XX36"/>
<name>A0A7I7XX36_9MYCO</name>
<dbReference type="SUPFAM" id="SSF52540">
    <property type="entry name" value="P-loop containing nucleoside triphosphate hydrolases"/>
    <property type="match status" value="1"/>
</dbReference>
<dbReference type="InterPro" id="IPR016032">
    <property type="entry name" value="Sig_transdc_resp-reg_C-effctor"/>
</dbReference>
<dbReference type="Gene3D" id="3.40.50.300">
    <property type="entry name" value="P-loop containing nucleotide triphosphate hydrolases"/>
    <property type="match status" value="1"/>
</dbReference>
<feature type="domain" description="HTH luxR-type" evidence="3">
    <location>
        <begin position="845"/>
        <end position="907"/>
    </location>
</feature>
<dbReference type="Proteomes" id="UP000466931">
    <property type="component" value="Chromosome"/>
</dbReference>
<dbReference type="Pfam" id="PF13191">
    <property type="entry name" value="AAA_16"/>
    <property type="match status" value="1"/>
</dbReference>
<evidence type="ECO:0000313" key="4">
    <source>
        <dbReference type="EMBL" id="BBZ33601.1"/>
    </source>
</evidence>
<dbReference type="Gene3D" id="1.25.40.10">
    <property type="entry name" value="Tetratricopeptide repeat domain"/>
    <property type="match status" value="1"/>
</dbReference>
<organism evidence="4 5">
    <name type="scientific">Mycolicibacterium confluentis</name>
    <dbReference type="NCBI Taxonomy" id="28047"/>
    <lineage>
        <taxon>Bacteria</taxon>
        <taxon>Bacillati</taxon>
        <taxon>Actinomycetota</taxon>
        <taxon>Actinomycetes</taxon>
        <taxon>Mycobacteriales</taxon>
        <taxon>Mycobacteriaceae</taxon>
        <taxon>Mycolicibacterium</taxon>
    </lineage>
</organism>
<dbReference type="GO" id="GO:0005524">
    <property type="term" value="F:ATP binding"/>
    <property type="evidence" value="ECO:0007669"/>
    <property type="project" value="UniProtKB-KW"/>
</dbReference>
<dbReference type="InterPro" id="IPR041664">
    <property type="entry name" value="AAA_16"/>
</dbReference>
<keyword evidence="2" id="KW-0067">ATP-binding</keyword>
<dbReference type="EMBL" id="AP022612">
    <property type="protein sequence ID" value="BBZ33601.1"/>
    <property type="molecule type" value="Genomic_DNA"/>
</dbReference>
<dbReference type="GO" id="GO:0006355">
    <property type="term" value="P:regulation of DNA-templated transcription"/>
    <property type="evidence" value="ECO:0007669"/>
    <property type="project" value="InterPro"/>
</dbReference>
<evidence type="ECO:0000256" key="2">
    <source>
        <dbReference type="ARBA" id="ARBA00022840"/>
    </source>
</evidence>
<evidence type="ECO:0000256" key="1">
    <source>
        <dbReference type="ARBA" id="ARBA00022741"/>
    </source>
</evidence>
<dbReference type="PANTHER" id="PTHR16305:SF35">
    <property type="entry name" value="TRANSCRIPTIONAL ACTIVATOR DOMAIN"/>
    <property type="match status" value="1"/>
</dbReference>
<reference evidence="4" key="2">
    <citation type="submission" date="2020-02" db="EMBL/GenBank/DDBJ databases">
        <authorList>
            <person name="Matsumoto Y."/>
            <person name="Motooka D."/>
            <person name="Nakamura S."/>
        </authorList>
    </citation>
    <scope>NUCLEOTIDE SEQUENCE</scope>
    <source>
        <strain evidence="4">JCM 13671</strain>
    </source>
</reference>
<sequence length="907" mass="98016">MGELIGRGDECRILDRLVDATRAGQSRALVLRGEPGVGKTALLDHLAERAVPGRVARTSGVQAEMELAYAGVHQLCLPFLDHLDRLPAPQRGALGTALGMTEGPAPDRFLVGLAVLNLFSDAASEEPLLCLIDDEQWLDRASAQVLAFVARRLGAESVALVFAARQPTDALAGLPSLVVRGLHGPDARALLDTVLTAPLDDRVRDQIVAETRGNPLALLEVPRAMTPEELAGGFGLPGAVGLSGDLESTFRSRVDVLSEHTRLLLLLAAAEPTGDPALMWRAAERLRIPPDAAAAAVEADLASFSTRVRFRHPLVRSAAYRSGSVHDRKRVHRALAEVTDGERDSDRRAWHLAHAASGPDEDIAVELERSAHRAQRRGGVGAAAAFLERAAALTIDRTKRVDRALAAASAKVEAGAFDVALDLLATTESDRLTDFQEAQADLVRARIAFVTNHGSDAPPLLLKAARRLESIDTNLCRATYIDAITAAMFAGRLSVGADSDEIARAAEQAPRPTGAPRLHDELLDWLIAFFTRDYTAAVPHLRRALAAVDSGVPADGQRRWAWLTTVAAIRGWDDERWHELSARYLDLVRGAGALSDTPLALNTHAFIMLFTGELTTAATLIDEQASVQEAIRSRIAPYAALGLAAMRGDRDTAVALSRTTVAEVTARGEGNGISVAMWATALLHNGFGDFRSALTAAREAIEPPVGLSSANWAFTELVEAAARLGEYEEADAALTQFVEISRASRTDWARGLEARCRALLSDNDVAETLYREAVDLLGRTRIRTDAARAHLLYGEWLRRQRRRGDAREQLRLAHDLFTAMGMRAFAERAGRELQAAGHTLPTKAPTAVGPKLTAQEEQVARLARDGLSNPEIGARLFISARTVQYHLSKVFTKLEINSRSQLEQVLP</sequence>
<dbReference type="OrthoDB" id="134933at2"/>
<evidence type="ECO:0000313" key="5">
    <source>
        <dbReference type="Proteomes" id="UP000466931"/>
    </source>
</evidence>
<dbReference type="Gene3D" id="1.10.10.10">
    <property type="entry name" value="Winged helix-like DNA-binding domain superfamily/Winged helix DNA-binding domain"/>
    <property type="match status" value="1"/>
</dbReference>
<dbReference type="PANTHER" id="PTHR16305">
    <property type="entry name" value="TESTICULAR SOLUBLE ADENYLYL CYCLASE"/>
    <property type="match status" value="1"/>
</dbReference>
<dbReference type="InterPro" id="IPR027417">
    <property type="entry name" value="P-loop_NTPase"/>
</dbReference>
<dbReference type="RefSeq" id="WP_085150969.1">
    <property type="nucleotide sequence ID" value="NZ_AP022612.1"/>
</dbReference>
<dbReference type="Pfam" id="PF00196">
    <property type="entry name" value="GerE"/>
    <property type="match status" value="1"/>
</dbReference>
<gene>
    <name evidence="4" type="ORF">MCNF_22060</name>
</gene>
<proteinExistence type="predicted"/>
<keyword evidence="5" id="KW-1185">Reference proteome</keyword>
<dbReference type="GO" id="GO:0003677">
    <property type="term" value="F:DNA binding"/>
    <property type="evidence" value="ECO:0007669"/>
    <property type="project" value="InterPro"/>
</dbReference>
<dbReference type="GO" id="GO:0005737">
    <property type="term" value="C:cytoplasm"/>
    <property type="evidence" value="ECO:0007669"/>
    <property type="project" value="TreeGrafter"/>
</dbReference>
<dbReference type="PRINTS" id="PR00038">
    <property type="entry name" value="HTHLUXR"/>
</dbReference>
<dbReference type="CDD" id="cd06170">
    <property type="entry name" value="LuxR_C_like"/>
    <property type="match status" value="1"/>
</dbReference>
<dbReference type="SMART" id="SM00421">
    <property type="entry name" value="HTH_LUXR"/>
    <property type="match status" value="1"/>
</dbReference>
<protein>
    <submittedName>
        <fullName evidence="4">Helix-turn-helix transcriptional regulator</fullName>
    </submittedName>
</protein>
<keyword evidence="1" id="KW-0547">Nucleotide-binding</keyword>
<evidence type="ECO:0000259" key="3">
    <source>
        <dbReference type="PROSITE" id="PS50043"/>
    </source>
</evidence>